<dbReference type="eggNOG" id="ENOG502SZBT">
    <property type="taxonomic scope" value="Eukaryota"/>
</dbReference>
<evidence type="ECO:0000313" key="3">
    <source>
        <dbReference type="EMBL" id="EED88972.1"/>
    </source>
</evidence>
<sequence length="626" mass="69700">MPSLRGRKQQDSSSHTPSNDVDGPSSHRPPSFAVGGSRGSNANLSNNNSNGRRSARIRAVAMLLATFMMVLASFYLTFGLIMESKMQQQQPHTNSAQAETKVTRDKFDTTKQRDDKQSTPNNKLDKCAFRSYPPNRLYGLFSKNQPSFLSDATYIRGQHPIIINPLDSDDESITPPTKVCMDTTSWEKTVDKDGVERLPFTDGHNPSVISLSSNPYGTDENNPHSRLDPKYLQPIASAFPSYSLDSLYLGISIFGNGQCKFGLTPDEVNSYRFSTYDDPPNGKRAVIAILSPPNPTDGHAPFQTMTQSTLLLERDSKYGTNRRALQPQKTDPGYARMHQEFDDPRLFFFDGRLWVLYRNGPLFGYNEQIHNPIHFEEVQEGDAVDGDVKFVAYVKASETVRVCCGRNIALISDETVINSDKEWTANPTLRALTWVDPVTVVDVDLAGVAVKMKDRRLLELEQPFSDQQPPGHRRLGGESQSPKSNIHGTNGYMVPLPSSGELLGLAHFHRPEHRQASDYALHGHHYTHSFFTIARDSGGSFKLKRLSNEFAFRSMSTHSASDADIIQFASGLDVVGSDNNGQLIISYGINDCEGAVVAMPMEKLQQMLVEVEQGQEVVDLMQRIQT</sequence>
<dbReference type="InParanoid" id="B8CCM2"/>
<dbReference type="HOGENOM" id="CLU_478588_0_0_1"/>
<feature type="region of interest" description="Disordered" evidence="1">
    <location>
        <begin position="1"/>
        <end position="52"/>
    </location>
</feature>
<evidence type="ECO:0000256" key="1">
    <source>
        <dbReference type="SAM" id="MobiDB-lite"/>
    </source>
</evidence>
<feature type="compositionally biased region" description="Polar residues" evidence="1">
    <location>
        <begin position="89"/>
        <end position="100"/>
    </location>
</feature>
<accession>B8CCM2</accession>
<dbReference type="AlphaFoldDB" id="B8CCM2"/>
<dbReference type="GeneID" id="7452720"/>
<feature type="region of interest" description="Disordered" evidence="1">
    <location>
        <begin position="197"/>
        <end position="222"/>
    </location>
</feature>
<dbReference type="RefSeq" id="XP_002293963.1">
    <property type="nucleotide sequence ID" value="XM_002293927.1"/>
</dbReference>
<dbReference type="OMA" id="VCCGRNI"/>
<keyword evidence="4" id="KW-1185">Reference proteome</keyword>
<organism evidence="3 4">
    <name type="scientific">Thalassiosira pseudonana</name>
    <name type="common">Marine diatom</name>
    <name type="synonym">Cyclotella nana</name>
    <dbReference type="NCBI Taxonomy" id="35128"/>
    <lineage>
        <taxon>Eukaryota</taxon>
        <taxon>Sar</taxon>
        <taxon>Stramenopiles</taxon>
        <taxon>Ochrophyta</taxon>
        <taxon>Bacillariophyta</taxon>
        <taxon>Coscinodiscophyceae</taxon>
        <taxon>Thalassiosirophycidae</taxon>
        <taxon>Thalassiosirales</taxon>
        <taxon>Thalassiosiraceae</taxon>
        <taxon>Thalassiosira</taxon>
    </lineage>
</organism>
<feature type="region of interest" description="Disordered" evidence="1">
    <location>
        <begin position="89"/>
        <end position="125"/>
    </location>
</feature>
<name>B8CCM2_THAPS</name>
<feature type="compositionally biased region" description="Polar residues" evidence="1">
    <location>
        <begin position="207"/>
        <end position="220"/>
    </location>
</feature>
<keyword evidence="2" id="KW-1133">Transmembrane helix</keyword>
<keyword evidence="2" id="KW-0812">Transmembrane</keyword>
<feature type="compositionally biased region" description="Basic and acidic residues" evidence="1">
    <location>
        <begin position="101"/>
        <end position="125"/>
    </location>
</feature>
<feature type="transmembrane region" description="Helical" evidence="2">
    <location>
        <begin position="59"/>
        <end position="82"/>
    </location>
</feature>
<feature type="region of interest" description="Disordered" evidence="1">
    <location>
        <begin position="460"/>
        <end position="486"/>
    </location>
</feature>
<protein>
    <submittedName>
        <fullName evidence="3">Uncharacterized protein</fullName>
    </submittedName>
</protein>
<reference evidence="3 4" key="1">
    <citation type="journal article" date="2004" name="Science">
        <title>The genome of the diatom Thalassiosira pseudonana: ecology, evolution, and metabolism.</title>
        <authorList>
            <person name="Armbrust E.V."/>
            <person name="Berges J.A."/>
            <person name="Bowler C."/>
            <person name="Green B.R."/>
            <person name="Martinez D."/>
            <person name="Putnam N.H."/>
            <person name="Zhou S."/>
            <person name="Allen A.E."/>
            <person name="Apt K.E."/>
            <person name="Bechner M."/>
            <person name="Brzezinski M.A."/>
            <person name="Chaal B.K."/>
            <person name="Chiovitti A."/>
            <person name="Davis A.K."/>
            <person name="Demarest M.S."/>
            <person name="Detter J.C."/>
            <person name="Glavina T."/>
            <person name="Goodstein D."/>
            <person name="Hadi M.Z."/>
            <person name="Hellsten U."/>
            <person name="Hildebrand M."/>
            <person name="Jenkins B.D."/>
            <person name="Jurka J."/>
            <person name="Kapitonov V.V."/>
            <person name="Kroger N."/>
            <person name="Lau W.W."/>
            <person name="Lane T.W."/>
            <person name="Larimer F.W."/>
            <person name="Lippmeier J.C."/>
            <person name="Lucas S."/>
            <person name="Medina M."/>
            <person name="Montsant A."/>
            <person name="Obornik M."/>
            <person name="Parker M.S."/>
            <person name="Palenik B."/>
            <person name="Pazour G.J."/>
            <person name="Richardson P.M."/>
            <person name="Rynearson T.A."/>
            <person name="Saito M.A."/>
            <person name="Schwartz D.C."/>
            <person name="Thamatrakoln K."/>
            <person name="Valentin K."/>
            <person name="Vardi A."/>
            <person name="Wilkerson F.P."/>
            <person name="Rokhsar D.S."/>
        </authorList>
    </citation>
    <scope>NUCLEOTIDE SEQUENCE [LARGE SCALE GENOMIC DNA]</scope>
    <source>
        <strain evidence="3 4">CCMP1335</strain>
    </source>
</reference>
<feature type="compositionally biased region" description="Low complexity" evidence="1">
    <location>
        <begin position="39"/>
        <end position="52"/>
    </location>
</feature>
<keyword evidence="2" id="KW-0472">Membrane</keyword>
<dbReference type="EMBL" id="CM000649">
    <property type="protein sequence ID" value="EED88972.1"/>
    <property type="molecule type" value="Genomic_DNA"/>
</dbReference>
<gene>
    <name evidence="3" type="ORF">THAPSDRAFT_9907</name>
</gene>
<dbReference type="Proteomes" id="UP000001449">
    <property type="component" value="Chromosome 14"/>
</dbReference>
<evidence type="ECO:0000256" key="2">
    <source>
        <dbReference type="SAM" id="Phobius"/>
    </source>
</evidence>
<dbReference type="PaxDb" id="35128-Thaps9907"/>
<evidence type="ECO:0000313" key="4">
    <source>
        <dbReference type="Proteomes" id="UP000001449"/>
    </source>
</evidence>
<reference evidence="3 4" key="2">
    <citation type="journal article" date="2008" name="Nature">
        <title>The Phaeodactylum genome reveals the evolutionary history of diatom genomes.</title>
        <authorList>
            <person name="Bowler C."/>
            <person name="Allen A.E."/>
            <person name="Badger J.H."/>
            <person name="Grimwood J."/>
            <person name="Jabbari K."/>
            <person name="Kuo A."/>
            <person name="Maheswari U."/>
            <person name="Martens C."/>
            <person name="Maumus F."/>
            <person name="Otillar R.P."/>
            <person name="Rayko E."/>
            <person name="Salamov A."/>
            <person name="Vandepoele K."/>
            <person name="Beszteri B."/>
            <person name="Gruber A."/>
            <person name="Heijde M."/>
            <person name="Katinka M."/>
            <person name="Mock T."/>
            <person name="Valentin K."/>
            <person name="Verret F."/>
            <person name="Berges J.A."/>
            <person name="Brownlee C."/>
            <person name="Cadoret J.P."/>
            <person name="Chiovitti A."/>
            <person name="Choi C.J."/>
            <person name="Coesel S."/>
            <person name="De Martino A."/>
            <person name="Detter J.C."/>
            <person name="Durkin C."/>
            <person name="Falciatore A."/>
            <person name="Fournet J."/>
            <person name="Haruta M."/>
            <person name="Huysman M.J."/>
            <person name="Jenkins B.D."/>
            <person name="Jiroutova K."/>
            <person name="Jorgensen R.E."/>
            <person name="Joubert Y."/>
            <person name="Kaplan A."/>
            <person name="Kroger N."/>
            <person name="Kroth P.G."/>
            <person name="La Roche J."/>
            <person name="Lindquist E."/>
            <person name="Lommer M."/>
            <person name="Martin-Jezequel V."/>
            <person name="Lopez P.J."/>
            <person name="Lucas S."/>
            <person name="Mangogna M."/>
            <person name="McGinnis K."/>
            <person name="Medlin L.K."/>
            <person name="Montsant A."/>
            <person name="Oudot-Le Secq M.P."/>
            <person name="Napoli C."/>
            <person name="Obornik M."/>
            <person name="Parker M.S."/>
            <person name="Petit J.L."/>
            <person name="Porcel B.M."/>
            <person name="Poulsen N."/>
            <person name="Robison M."/>
            <person name="Rychlewski L."/>
            <person name="Rynearson T.A."/>
            <person name="Schmutz J."/>
            <person name="Shapiro H."/>
            <person name="Siaut M."/>
            <person name="Stanley M."/>
            <person name="Sussman M.R."/>
            <person name="Taylor A.R."/>
            <person name="Vardi A."/>
            <person name="von Dassow P."/>
            <person name="Vyverman W."/>
            <person name="Willis A."/>
            <person name="Wyrwicz L.S."/>
            <person name="Rokhsar D.S."/>
            <person name="Weissenbach J."/>
            <person name="Armbrust E.V."/>
            <person name="Green B.R."/>
            <person name="Van de Peer Y."/>
            <person name="Grigoriev I.V."/>
        </authorList>
    </citation>
    <scope>NUCLEOTIDE SEQUENCE [LARGE SCALE GENOMIC DNA]</scope>
    <source>
        <strain evidence="3 4">CCMP1335</strain>
    </source>
</reference>
<dbReference type="KEGG" id="tps:THAPSDRAFT_9907"/>
<proteinExistence type="predicted"/>